<protein>
    <submittedName>
        <fullName evidence="1">Uncharacterized protein</fullName>
    </submittedName>
</protein>
<sequence length="139" mass="15510">MVHHLIPIKLTRDNYLLWKAQTVPYLRSQHLYGFLDGSQPTSPQVLTSSTNVVAQILPNPNFQSWHLQDQMILSAFNLISFRNRFGSSLSSKVNLPATIMVVTVTFTLANLGVVLHLNPSNPIIDMDMAVVNIPSINIT</sequence>
<dbReference type="PANTHER" id="PTHR47481:SF31">
    <property type="entry name" value="OS01G0873500 PROTEIN"/>
    <property type="match status" value="1"/>
</dbReference>
<name>A0A2N9H8H9_FAGSY</name>
<evidence type="ECO:0000313" key="1">
    <source>
        <dbReference type="EMBL" id="SPD07899.1"/>
    </source>
</evidence>
<proteinExistence type="predicted"/>
<dbReference type="PANTHER" id="PTHR47481">
    <property type="match status" value="1"/>
</dbReference>
<dbReference type="EMBL" id="OIVN01002979">
    <property type="protein sequence ID" value="SPD07899.1"/>
    <property type="molecule type" value="Genomic_DNA"/>
</dbReference>
<organism evidence="1">
    <name type="scientific">Fagus sylvatica</name>
    <name type="common">Beechnut</name>
    <dbReference type="NCBI Taxonomy" id="28930"/>
    <lineage>
        <taxon>Eukaryota</taxon>
        <taxon>Viridiplantae</taxon>
        <taxon>Streptophyta</taxon>
        <taxon>Embryophyta</taxon>
        <taxon>Tracheophyta</taxon>
        <taxon>Spermatophyta</taxon>
        <taxon>Magnoliopsida</taxon>
        <taxon>eudicotyledons</taxon>
        <taxon>Gunneridae</taxon>
        <taxon>Pentapetalae</taxon>
        <taxon>rosids</taxon>
        <taxon>fabids</taxon>
        <taxon>Fagales</taxon>
        <taxon>Fagaceae</taxon>
        <taxon>Fagus</taxon>
    </lineage>
</organism>
<dbReference type="AlphaFoldDB" id="A0A2N9H8H9"/>
<accession>A0A2N9H8H9</accession>
<reference evidence="1" key="1">
    <citation type="submission" date="2018-02" db="EMBL/GenBank/DDBJ databases">
        <authorList>
            <person name="Cohen D.B."/>
            <person name="Kent A.D."/>
        </authorList>
    </citation>
    <scope>NUCLEOTIDE SEQUENCE</scope>
</reference>
<gene>
    <name evidence="1" type="ORF">FSB_LOCUS35781</name>
</gene>